<keyword evidence="2" id="KW-1185">Reference proteome</keyword>
<organism evidence="1 2">
    <name type="scientific">Diphasiastrum complanatum</name>
    <name type="common">Issler's clubmoss</name>
    <name type="synonym">Lycopodium complanatum</name>
    <dbReference type="NCBI Taxonomy" id="34168"/>
    <lineage>
        <taxon>Eukaryota</taxon>
        <taxon>Viridiplantae</taxon>
        <taxon>Streptophyta</taxon>
        <taxon>Embryophyta</taxon>
        <taxon>Tracheophyta</taxon>
        <taxon>Lycopodiopsida</taxon>
        <taxon>Lycopodiales</taxon>
        <taxon>Lycopodiaceae</taxon>
        <taxon>Lycopodioideae</taxon>
        <taxon>Diphasiastrum</taxon>
    </lineage>
</organism>
<dbReference type="Proteomes" id="UP001162992">
    <property type="component" value="Chromosome 3"/>
</dbReference>
<name>A0ACC2E713_DIPCM</name>
<dbReference type="EMBL" id="CM055094">
    <property type="protein sequence ID" value="KAJ7562193.1"/>
    <property type="molecule type" value="Genomic_DNA"/>
</dbReference>
<sequence length="235" mass="26293">MAMAMAKSFAFVLMAVLLHENWVIEAARLPAFDDLLQLFDSDTQLPSLDAPACGPQLSIETPACEVVDKRDGYELRKYPAGQVNNPIWVETLVANTSYLVATSVGFYRCFFYISGQNSESEQIEMTAPVHIQPAPEADGYKIAFFAPSRFKSVHDLPRPLDPNVRFSVPEASMYAVLGPFGGFPGESEYSKKWQKLKEALEKDKVTFHESTVLYAGYSSPFEIINRKQEVHVQVV</sequence>
<gene>
    <name evidence="1" type="ORF">O6H91_03G058200</name>
</gene>
<protein>
    <submittedName>
        <fullName evidence="1">Uncharacterized protein</fullName>
    </submittedName>
</protein>
<comment type="caution">
    <text evidence="1">The sequence shown here is derived from an EMBL/GenBank/DDBJ whole genome shotgun (WGS) entry which is preliminary data.</text>
</comment>
<evidence type="ECO:0000313" key="1">
    <source>
        <dbReference type="EMBL" id="KAJ7562193.1"/>
    </source>
</evidence>
<proteinExistence type="predicted"/>
<evidence type="ECO:0000313" key="2">
    <source>
        <dbReference type="Proteomes" id="UP001162992"/>
    </source>
</evidence>
<reference evidence="2" key="1">
    <citation type="journal article" date="2024" name="Proc. Natl. Acad. Sci. U.S.A.">
        <title>Extraordinary preservation of gene collinearity over three hundred million years revealed in homosporous lycophytes.</title>
        <authorList>
            <person name="Li C."/>
            <person name="Wickell D."/>
            <person name="Kuo L.Y."/>
            <person name="Chen X."/>
            <person name="Nie B."/>
            <person name="Liao X."/>
            <person name="Peng D."/>
            <person name="Ji J."/>
            <person name="Jenkins J."/>
            <person name="Williams M."/>
            <person name="Shu S."/>
            <person name="Plott C."/>
            <person name="Barry K."/>
            <person name="Rajasekar S."/>
            <person name="Grimwood J."/>
            <person name="Han X."/>
            <person name="Sun S."/>
            <person name="Hou Z."/>
            <person name="He W."/>
            <person name="Dai G."/>
            <person name="Sun C."/>
            <person name="Schmutz J."/>
            <person name="Leebens-Mack J.H."/>
            <person name="Li F.W."/>
            <person name="Wang L."/>
        </authorList>
    </citation>
    <scope>NUCLEOTIDE SEQUENCE [LARGE SCALE GENOMIC DNA]</scope>
    <source>
        <strain evidence="2">cv. PW_Plant_1</strain>
    </source>
</reference>
<accession>A0ACC2E713</accession>